<organism evidence="2 3">
    <name type="scientific">Prunus persica</name>
    <name type="common">Peach</name>
    <name type="synonym">Amygdalus persica</name>
    <dbReference type="NCBI Taxonomy" id="3760"/>
    <lineage>
        <taxon>Eukaryota</taxon>
        <taxon>Viridiplantae</taxon>
        <taxon>Streptophyta</taxon>
        <taxon>Embryophyta</taxon>
        <taxon>Tracheophyta</taxon>
        <taxon>Spermatophyta</taxon>
        <taxon>Magnoliopsida</taxon>
        <taxon>eudicotyledons</taxon>
        <taxon>Gunneridae</taxon>
        <taxon>Pentapetalae</taxon>
        <taxon>rosids</taxon>
        <taxon>fabids</taxon>
        <taxon>Rosales</taxon>
        <taxon>Rosaceae</taxon>
        <taxon>Amygdaloideae</taxon>
        <taxon>Amygdaleae</taxon>
        <taxon>Prunus</taxon>
    </lineage>
</organism>
<protein>
    <submittedName>
        <fullName evidence="2">Uncharacterized protein</fullName>
    </submittedName>
</protein>
<dbReference type="Gramene" id="ONI21066">
    <property type="protein sequence ID" value="ONI21066"/>
    <property type="gene ID" value="PRUPE_2G049300"/>
</dbReference>
<name>A0A251QB45_PRUPE</name>
<sequence length="77" mass="8967">MQNHGPSNSKSKDTNTGKSKKSNFSLKKHPSLLVKLDLYTNTYKYNDNVSKHFNLGRAWLNEFRLGMHLMLVKNLMR</sequence>
<dbReference type="Proteomes" id="UP000006882">
    <property type="component" value="Chromosome G2"/>
</dbReference>
<reference evidence="2 3" key="1">
    <citation type="journal article" date="2013" name="Nat. Genet.">
        <title>The high-quality draft genome of peach (Prunus persica) identifies unique patterns of genetic diversity, domestication and genome evolution.</title>
        <authorList>
            <consortium name="International Peach Genome Initiative"/>
            <person name="Verde I."/>
            <person name="Abbott A.G."/>
            <person name="Scalabrin S."/>
            <person name="Jung S."/>
            <person name="Shu S."/>
            <person name="Marroni F."/>
            <person name="Zhebentyayeva T."/>
            <person name="Dettori M.T."/>
            <person name="Grimwood J."/>
            <person name="Cattonaro F."/>
            <person name="Zuccolo A."/>
            <person name="Rossini L."/>
            <person name="Jenkins J."/>
            <person name="Vendramin E."/>
            <person name="Meisel L.A."/>
            <person name="Decroocq V."/>
            <person name="Sosinski B."/>
            <person name="Prochnik S."/>
            <person name="Mitros T."/>
            <person name="Policriti A."/>
            <person name="Cipriani G."/>
            <person name="Dondini L."/>
            <person name="Ficklin S."/>
            <person name="Goodstein D.M."/>
            <person name="Xuan P."/>
            <person name="Del Fabbro C."/>
            <person name="Aramini V."/>
            <person name="Copetti D."/>
            <person name="Gonzalez S."/>
            <person name="Horner D.S."/>
            <person name="Falchi R."/>
            <person name="Lucas S."/>
            <person name="Mica E."/>
            <person name="Maldonado J."/>
            <person name="Lazzari B."/>
            <person name="Bielenberg D."/>
            <person name="Pirona R."/>
            <person name="Miculan M."/>
            <person name="Barakat A."/>
            <person name="Testolin R."/>
            <person name="Stella A."/>
            <person name="Tartarini S."/>
            <person name="Tonutti P."/>
            <person name="Arus P."/>
            <person name="Orellana A."/>
            <person name="Wells C."/>
            <person name="Main D."/>
            <person name="Vizzotto G."/>
            <person name="Silva H."/>
            <person name="Salamini F."/>
            <person name="Schmutz J."/>
            <person name="Morgante M."/>
            <person name="Rokhsar D.S."/>
        </authorList>
    </citation>
    <scope>NUCLEOTIDE SEQUENCE [LARGE SCALE GENOMIC DNA]</scope>
    <source>
        <strain evidence="3">cv. Nemared</strain>
    </source>
</reference>
<evidence type="ECO:0000313" key="2">
    <source>
        <dbReference type="EMBL" id="ONI21066.1"/>
    </source>
</evidence>
<proteinExistence type="predicted"/>
<dbReference type="AlphaFoldDB" id="A0A251QB45"/>
<dbReference type="EMBL" id="CM007652">
    <property type="protein sequence ID" value="ONI21066.1"/>
    <property type="molecule type" value="Genomic_DNA"/>
</dbReference>
<gene>
    <name evidence="2" type="ORF">PRUPE_2G049300</name>
</gene>
<accession>A0A251QB45</accession>
<evidence type="ECO:0000256" key="1">
    <source>
        <dbReference type="SAM" id="MobiDB-lite"/>
    </source>
</evidence>
<keyword evidence="3" id="KW-1185">Reference proteome</keyword>
<feature type="region of interest" description="Disordered" evidence="1">
    <location>
        <begin position="1"/>
        <end position="26"/>
    </location>
</feature>
<evidence type="ECO:0000313" key="3">
    <source>
        <dbReference type="Proteomes" id="UP000006882"/>
    </source>
</evidence>